<proteinExistence type="inferred from homology"/>
<evidence type="ECO:0000259" key="8">
    <source>
        <dbReference type="Pfam" id="PF02706"/>
    </source>
</evidence>
<dbReference type="STRING" id="383372.Rcas_3667"/>
<dbReference type="Pfam" id="PF02706">
    <property type="entry name" value="Wzz"/>
    <property type="match status" value="1"/>
</dbReference>
<dbReference type="OrthoDB" id="154262at2"/>
<keyword evidence="5 7" id="KW-1133">Transmembrane helix</keyword>
<accession>A7NQ70</accession>
<dbReference type="KEGG" id="rca:Rcas_3667"/>
<evidence type="ECO:0000256" key="3">
    <source>
        <dbReference type="ARBA" id="ARBA00022475"/>
    </source>
</evidence>
<evidence type="ECO:0000256" key="1">
    <source>
        <dbReference type="ARBA" id="ARBA00004651"/>
    </source>
</evidence>
<keyword evidence="10" id="KW-1185">Reference proteome</keyword>
<evidence type="ECO:0000313" key="10">
    <source>
        <dbReference type="Proteomes" id="UP000000263"/>
    </source>
</evidence>
<feature type="transmembrane region" description="Helical" evidence="7">
    <location>
        <begin position="12"/>
        <end position="31"/>
    </location>
</feature>
<name>A7NQ70_ROSCS</name>
<evidence type="ECO:0000256" key="4">
    <source>
        <dbReference type="ARBA" id="ARBA00022692"/>
    </source>
</evidence>
<gene>
    <name evidence="9" type="ordered locus">Rcas_3667</name>
</gene>
<evidence type="ECO:0000256" key="6">
    <source>
        <dbReference type="ARBA" id="ARBA00023136"/>
    </source>
</evidence>
<dbReference type="EMBL" id="CP000804">
    <property type="protein sequence ID" value="ABU59716.1"/>
    <property type="molecule type" value="Genomic_DNA"/>
</dbReference>
<sequence length="229" mass="25471">MQLSDYLAVLRRRWWIILLTTVVAVASALIFSRLQERVYRSEASYLVVPNRIDNGLSIVLQNSMSSFREMALARPQLQKISDDLQLDRTPEWLLKRVAIQPRPDERKMIVQVDYPDPATAQRLADAIGNNMVALVSARNNFLEGTDRISMTVLEPATPPVLHRPQTRVNMLAGAVLGLVLGILLAFVLEALDDTIKTPDDVERHVQLATLGAIPATGSDTRSAALPARR</sequence>
<evidence type="ECO:0000256" key="7">
    <source>
        <dbReference type="SAM" id="Phobius"/>
    </source>
</evidence>
<comment type="similarity">
    <text evidence="2">Belongs to the CpsC/CapA family.</text>
</comment>
<keyword evidence="3" id="KW-1003">Cell membrane</keyword>
<dbReference type="HOGENOM" id="CLU_082668_1_1_0"/>
<feature type="domain" description="Polysaccharide chain length determinant N-terminal" evidence="8">
    <location>
        <begin position="3"/>
        <end position="59"/>
    </location>
</feature>
<keyword evidence="4 7" id="KW-0812">Transmembrane</keyword>
<dbReference type="InterPro" id="IPR050445">
    <property type="entry name" value="Bact_polysacc_biosynth/exp"/>
</dbReference>
<evidence type="ECO:0000256" key="2">
    <source>
        <dbReference type="ARBA" id="ARBA00006683"/>
    </source>
</evidence>
<keyword evidence="6 7" id="KW-0472">Membrane</keyword>
<comment type="subcellular location">
    <subcellularLocation>
        <location evidence="1">Cell membrane</location>
        <topology evidence="1">Multi-pass membrane protein</topology>
    </subcellularLocation>
</comment>
<dbReference type="Proteomes" id="UP000000263">
    <property type="component" value="Chromosome"/>
</dbReference>
<dbReference type="PANTHER" id="PTHR32309:SF13">
    <property type="entry name" value="FERRIC ENTEROBACTIN TRANSPORT PROTEIN FEPE"/>
    <property type="match status" value="1"/>
</dbReference>
<protein>
    <submittedName>
        <fullName evidence="9">Lipopolysaccharide biosynthesis protein</fullName>
    </submittedName>
</protein>
<dbReference type="RefSeq" id="WP_012122139.1">
    <property type="nucleotide sequence ID" value="NC_009767.1"/>
</dbReference>
<evidence type="ECO:0000256" key="5">
    <source>
        <dbReference type="ARBA" id="ARBA00022989"/>
    </source>
</evidence>
<organism evidence="9 10">
    <name type="scientific">Roseiflexus castenholzii (strain DSM 13941 / HLO8)</name>
    <dbReference type="NCBI Taxonomy" id="383372"/>
    <lineage>
        <taxon>Bacteria</taxon>
        <taxon>Bacillati</taxon>
        <taxon>Chloroflexota</taxon>
        <taxon>Chloroflexia</taxon>
        <taxon>Chloroflexales</taxon>
        <taxon>Roseiflexineae</taxon>
        <taxon>Roseiflexaceae</taxon>
        <taxon>Roseiflexus</taxon>
    </lineage>
</organism>
<feature type="transmembrane region" description="Helical" evidence="7">
    <location>
        <begin position="168"/>
        <end position="188"/>
    </location>
</feature>
<dbReference type="PANTHER" id="PTHR32309">
    <property type="entry name" value="TYROSINE-PROTEIN KINASE"/>
    <property type="match status" value="1"/>
</dbReference>
<dbReference type="eggNOG" id="COG3944">
    <property type="taxonomic scope" value="Bacteria"/>
</dbReference>
<dbReference type="GO" id="GO:0004713">
    <property type="term" value="F:protein tyrosine kinase activity"/>
    <property type="evidence" value="ECO:0007669"/>
    <property type="project" value="TreeGrafter"/>
</dbReference>
<dbReference type="AlphaFoldDB" id="A7NQ70"/>
<dbReference type="InterPro" id="IPR003856">
    <property type="entry name" value="LPS_length_determ_N"/>
</dbReference>
<evidence type="ECO:0000313" key="9">
    <source>
        <dbReference type="EMBL" id="ABU59716.1"/>
    </source>
</evidence>
<reference evidence="9 10" key="1">
    <citation type="submission" date="2007-08" db="EMBL/GenBank/DDBJ databases">
        <title>Complete sequence of Roseiflexus castenholzii DSM 13941.</title>
        <authorList>
            <consortium name="US DOE Joint Genome Institute"/>
            <person name="Copeland A."/>
            <person name="Lucas S."/>
            <person name="Lapidus A."/>
            <person name="Barry K."/>
            <person name="Glavina del Rio T."/>
            <person name="Dalin E."/>
            <person name="Tice H."/>
            <person name="Pitluck S."/>
            <person name="Thompson L.S."/>
            <person name="Brettin T."/>
            <person name="Bruce D."/>
            <person name="Detter J.C."/>
            <person name="Han C."/>
            <person name="Tapia R."/>
            <person name="Schmutz J."/>
            <person name="Larimer F."/>
            <person name="Land M."/>
            <person name="Hauser L."/>
            <person name="Kyrpides N."/>
            <person name="Mikhailova N."/>
            <person name="Bryant D.A."/>
            <person name="Hanada S."/>
            <person name="Tsukatani Y."/>
            <person name="Richardson P."/>
        </authorList>
    </citation>
    <scope>NUCLEOTIDE SEQUENCE [LARGE SCALE GENOMIC DNA]</scope>
    <source>
        <strain evidence="10">DSM 13941 / HLO8</strain>
    </source>
</reference>
<dbReference type="GO" id="GO:0005886">
    <property type="term" value="C:plasma membrane"/>
    <property type="evidence" value="ECO:0007669"/>
    <property type="project" value="UniProtKB-SubCell"/>
</dbReference>